<reference evidence="1 2" key="1">
    <citation type="submission" date="2018-06" db="EMBL/GenBank/DDBJ databases">
        <authorList>
            <consortium name="Pathogen Informatics"/>
            <person name="Doyle S."/>
        </authorList>
    </citation>
    <scope>NUCLEOTIDE SEQUENCE [LARGE SCALE GENOMIC DNA]</scope>
    <source>
        <strain evidence="1 2">NCTC10738</strain>
    </source>
</reference>
<gene>
    <name evidence="1" type="ORF">NCTC10738_03063</name>
</gene>
<protein>
    <submittedName>
        <fullName evidence="1">Uncharacterized protein</fullName>
    </submittedName>
</protein>
<dbReference type="EMBL" id="UGYO01000002">
    <property type="protein sequence ID" value="SUJ00134.1"/>
    <property type="molecule type" value="Genomic_DNA"/>
</dbReference>
<evidence type="ECO:0000313" key="2">
    <source>
        <dbReference type="Proteomes" id="UP000254069"/>
    </source>
</evidence>
<dbReference type="AlphaFoldDB" id="A0A380BFM1"/>
<keyword evidence="2" id="KW-1185">Reference proteome</keyword>
<dbReference type="Proteomes" id="UP000254069">
    <property type="component" value="Unassembled WGS sequence"/>
</dbReference>
<name>A0A380BFM1_9GAMM</name>
<sequence>MKDEYSILTKQNMDTFPFQQTPAPVGAAAPDLLLEMTFSPKLFIIGDIASKLEPLVQHGVEWLDARVDNSPSQPSDEQLEVYDNYRMPYIQQTYRLTDKEKQFGKLNWLDTDSTEFDFSKLENIPVEQRLIFKLEEDFGLVFIHQSVIDLLKKHVKTVWVRDI</sequence>
<accession>A0A380BFM1</accession>
<evidence type="ECO:0000313" key="1">
    <source>
        <dbReference type="EMBL" id="SUJ00134.1"/>
    </source>
</evidence>
<organism evidence="1 2">
    <name type="scientific">Shewanella algae</name>
    <dbReference type="NCBI Taxonomy" id="38313"/>
    <lineage>
        <taxon>Bacteria</taxon>
        <taxon>Pseudomonadati</taxon>
        <taxon>Pseudomonadota</taxon>
        <taxon>Gammaproteobacteria</taxon>
        <taxon>Alteromonadales</taxon>
        <taxon>Shewanellaceae</taxon>
        <taxon>Shewanella</taxon>
    </lineage>
</organism>
<dbReference type="RefSeq" id="WP_045283881.1">
    <property type="nucleotide sequence ID" value="NZ_AP024612.1"/>
</dbReference>
<proteinExistence type="predicted"/>